<feature type="compositionally biased region" description="Low complexity" evidence="1">
    <location>
        <begin position="373"/>
        <end position="389"/>
    </location>
</feature>
<gene>
    <name evidence="4" type="ORF">C8E87_5083</name>
</gene>
<feature type="signal peptide" evidence="2">
    <location>
        <begin position="1"/>
        <end position="35"/>
    </location>
</feature>
<comment type="caution">
    <text evidence="4">The sequence shown here is derived from an EMBL/GenBank/DDBJ whole genome shotgun (WGS) entry which is preliminary data.</text>
</comment>
<dbReference type="InterPro" id="IPR002909">
    <property type="entry name" value="IPT_dom"/>
</dbReference>
<dbReference type="Proteomes" id="UP000294901">
    <property type="component" value="Unassembled WGS sequence"/>
</dbReference>
<dbReference type="PROSITE" id="PS51318">
    <property type="entry name" value="TAT"/>
    <property type="match status" value="1"/>
</dbReference>
<dbReference type="Gene3D" id="2.60.40.10">
    <property type="entry name" value="Immunoglobulins"/>
    <property type="match status" value="1"/>
</dbReference>
<feature type="chain" id="PRO_5020800400" description="IPT/TIG domain-containing protein" evidence="2">
    <location>
        <begin position="36"/>
        <end position="573"/>
    </location>
</feature>
<dbReference type="CDD" id="cd00603">
    <property type="entry name" value="IPT_PCSR"/>
    <property type="match status" value="1"/>
</dbReference>
<proteinExistence type="predicted"/>
<evidence type="ECO:0000259" key="3">
    <source>
        <dbReference type="Pfam" id="PF01833"/>
    </source>
</evidence>
<dbReference type="InterPro" id="IPR014756">
    <property type="entry name" value="Ig_E-set"/>
</dbReference>
<dbReference type="GO" id="GO:0005975">
    <property type="term" value="P:carbohydrate metabolic process"/>
    <property type="evidence" value="ECO:0007669"/>
    <property type="project" value="UniProtKB-ARBA"/>
</dbReference>
<organism evidence="4 5">
    <name type="scientific">Paractinoplanes brasiliensis</name>
    <dbReference type="NCBI Taxonomy" id="52695"/>
    <lineage>
        <taxon>Bacteria</taxon>
        <taxon>Bacillati</taxon>
        <taxon>Actinomycetota</taxon>
        <taxon>Actinomycetes</taxon>
        <taxon>Micromonosporales</taxon>
        <taxon>Micromonosporaceae</taxon>
        <taxon>Paractinoplanes</taxon>
    </lineage>
</organism>
<dbReference type="OrthoDB" id="3290226at2"/>
<evidence type="ECO:0000313" key="4">
    <source>
        <dbReference type="EMBL" id="TDO41351.1"/>
    </source>
</evidence>
<evidence type="ECO:0000256" key="2">
    <source>
        <dbReference type="SAM" id="SignalP"/>
    </source>
</evidence>
<reference evidence="4 5" key="1">
    <citation type="submission" date="2019-03" db="EMBL/GenBank/DDBJ databases">
        <title>Sequencing the genomes of 1000 actinobacteria strains.</title>
        <authorList>
            <person name="Klenk H.-P."/>
        </authorList>
    </citation>
    <scope>NUCLEOTIDE SEQUENCE [LARGE SCALE GENOMIC DNA]</scope>
    <source>
        <strain evidence="4 5">DSM 43805</strain>
    </source>
</reference>
<dbReference type="SUPFAM" id="SSF81296">
    <property type="entry name" value="E set domains"/>
    <property type="match status" value="1"/>
</dbReference>
<keyword evidence="5" id="KW-1185">Reference proteome</keyword>
<feature type="domain" description="IPT/TIG" evidence="3">
    <location>
        <begin position="169"/>
        <end position="254"/>
    </location>
</feature>
<protein>
    <recommendedName>
        <fullName evidence="3">IPT/TIG domain-containing protein</fullName>
    </recommendedName>
</protein>
<evidence type="ECO:0000256" key="1">
    <source>
        <dbReference type="SAM" id="MobiDB-lite"/>
    </source>
</evidence>
<dbReference type="RefSeq" id="WP_133875383.1">
    <property type="nucleotide sequence ID" value="NZ_BOMD01000029.1"/>
</dbReference>
<sequence length="573" mass="56218">MRKSNTTTRRRVRAGLAAGATGSLLTALIASPAYAAPGTLSLSSNGGPTGGGNTIVATLANMPTAPNPTSFTTSTAVYFVVATSATATPTCPTTYPSVAPAGTVVATGDPAVKLLAPSKIAVVVPTGVVTASAGTIFKYAMCAFAANTSGAALIAGGQYTVGTAPQIATVNGVNPVSGPALGGTTITVSGSGFVANTTAAPNNTVATLDGLPLTDIVVGGGGTSFSAKTPPHAPGGPFMLKVTTPGGTTNVLGTTTTKANLFSYTNGIVVSPNTAANTKGSVDLDVMGVGFDNYSFEATNGNTSNSANAHVYLVKGTYSATAGAVRAGKAAGQETECVNVLVISGEELLCSLPLNHTLSTADQSFTAGPAQRTARSLTTTTGSTTVTSASTTTTPAVFTQQDVGLPIIDSNSDTAIPAATRIVSVQSPTSATISAAALTTGTIETANIGGPKTLATVTVTDARTLTATAGVFSQADVGRVVTSTAMAADPLLPANTTIISVNSDGSVAKLSAAIVPGSNPLPASPLANDVVITPSTPVANGTYTVTVVSNGAIGASPQVSIISSGSTFTVADY</sequence>
<dbReference type="AlphaFoldDB" id="A0A4R6JZY5"/>
<dbReference type="EMBL" id="SNWR01000001">
    <property type="protein sequence ID" value="TDO41351.1"/>
    <property type="molecule type" value="Genomic_DNA"/>
</dbReference>
<name>A0A4R6JZY5_9ACTN</name>
<dbReference type="InterPro" id="IPR006311">
    <property type="entry name" value="TAT_signal"/>
</dbReference>
<feature type="region of interest" description="Disordered" evidence="1">
    <location>
        <begin position="366"/>
        <end position="389"/>
    </location>
</feature>
<accession>A0A4R6JZY5</accession>
<keyword evidence="2" id="KW-0732">Signal</keyword>
<evidence type="ECO:0000313" key="5">
    <source>
        <dbReference type="Proteomes" id="UP000294901"/>
    </source>
</evidence>
<dbReference type="InterPro" id="IPR013783">
    <property type="entry name" value="Ig-like_fold"/>
</dbReference>
<dbReference type="Pfam" id="PF01833">
    <property type="entry name" value="TIG"/>
    <property type="match status" value="1"/>
</dbReference>